<dbReference type="eggNOG" id="ENOG502SI5I">
    <property type="taxonomic scope" value="Eukaryota"/>
</dbReference>
<organism evidence="2">
    <name type="scientific">Schizophyllum commune (strain H4-8 / FGSC 9210)</name>
    <name type="common">Split gill fungus</name>
    <dbReference type="NCBI Taxonomy" id="578458"/>
    <lineage>
        <taxon>Eukaryota</taxon>
        <taxon>Fungi</taxon>
        <taxon>Dikarya</taxon>
        <taxon>Basidiomycota</taxon>
        <taxon>Agaricomycotina</taxon>
        <taxon>Agaricomycetes</taxon>
        <taxon>Agaricomycetidae</taxon>
        <taxon>Agaricales</taxon>
        <taxon>Schizophyllaceae</taxon>
        <taxon>Schizophyllum</taxon>
    </lineage>
</organism>
<dbReference type="OMA" id="FMDAIFM"/>
<dbReference type="Proteomes" id="UP000007431">
    <property type="component" value="Unassembled WGS sequence"/>
</dbReference>
<dbReference type="AlphaFoldDB" id="D8PW14"/>
<evidence type="ECO:0008006" key="3">
    <source>
        <dbReference type="Google" id="ProtNLM"/>
    </source>
</evidence>
<dbReference type="OrthoDB" id="1077582at2759"/>
<dbReference type="InParanoid" id="D8PW14"/>
<dbReference type="RefSeq" id="XP_003035036.1">
    <property type="nucleotide sequence ID" value="XM_003034990.1"/>
</dbReference>
<dbReference type="GeneID" id="9587663"/>
<sequence length="412" mass="45091">MGYVSDQPSALIVPLLLTFAPIPVVIATRPPKVIRALVLGAQCQIVYSAMKRNRFPMGDPYQDYVGADSLGMMLLTAIHWYFLADPLNDGTQREGETQPAREMPLPKRLWWATYLVGCVRGVGWNNTIANTPTVPPSESRRSFVIHRLRDAALYVFIEDIAGIYLTHNPITSSRAAEKIQASSQGPLFQVLSSLLYMGNFWADSQLPYTLISALIVGLGWSEPRLFPPLWGSFWDAWTPVMASFHAPGTSFILIYMKSHFYETQFISSIGKATARFLHAPQGSAASTYIQLYVGFLVSALAHATGDISIGNGFGASCWFFIAQAVAITFEDAVIGLGKRLGIPETATTRTLGRLWVAVWVYWEAAAALFAVLADQHDVEGGGDGGEVGVQLSAAKGSISKQLRDTIRDTVHE</sequence>
<gene>
    <name evidence="1" type="ORF">SCHCODRAFT_105383</name>
</gene>
<feature type="non-terminal residue" evidence="1">
    <location>
        <position position="412"/>
    </location>
</feature>
<dbReference type="VEuPathDB" id="FungiDB:SCHCODRAFT_01168224"/>
<accession>D8PW14</accession>
<reference evidence="1 2" key="1">
    <citation type="journal article" date="2010" name="Nat. Biotechnol.">
        <title>Genome sequence of the model mushroom Schizophyllum commune.</title>
        <authorList>
            <person name="Ohm R.A."/>
            <person name="de Jong J.F."/>
            <person name="Lugones L.G."/>
            <person name="Aerts A."/>
            <person name="Kothe E."/>
            <person name="Stajich J.E."/>
            <person name="de Vries R.P."/>
            <person name="Record E."/>
            <person name="Levasseur A."/>
            <person name="Baker S.E."/>
            <person name="Bartholomew K.A."/>
            <person name="Coutinho P.M."/>
            <person name="Erdmann S."/>
            <person name="Fowler T.J."/>
            <person name="Gathman A.C."/>
            <person name="Lombard V."/>
            <person name="Henrissat B."/>
            <person name="Knabe N."/>
            <person name="Kuees U."/>
            <person name="Lilly W.W."/>
            <person name="Lindquist E."/>
            <person name="Lucas S."/>
            <person name="Magnuson J.K."/>
            <person name="Piumi F."/>
            <person name="Raudaskoski M."/>
            <person name="Salamov A."/>
            <person name="Schmutz J."/>
            <person name="Schwarze F.W.M.R."/>
            <person name="vanKuyk P.A."/>
            <person name="Horton J.S."/>
            <person name="Grigoriev I.V."/>
            <person name="Woesten H.A.B."/>
        </authorList>
    </citation>
    <scope>NUCLEOTIDE SEQUENCE [LARGE SCALE GENOMIC DNA]</scope>
    <source>
        <strain evidence="2">H4-8 / FGSC 9210</strain>
    </source>
</reference>
<dbReference type="EMBL" id="GL377303">
    <property type="protein sequence ID" value="EFJ00134.1"/>
    <property type="molecule type" value="Genomic_DNA"/>
</dbReference>
<proteinExistence type="predicted"/>
<dbReference type="KEGG" id="scm:SCHCO_01168224"/>
<keyword evidence="2" id="KW-1185">Reference proteome</keyword>
<protein>
    <recommendedName>
        <fullName evidence="3">Wax synthase domain-containing protein</fullName>
    </recommendedName>
</protein>
<evidence type="ECO:0000313" key="1">
    <source>
        <dbReference type="EMBL" id="EFJ00134.1"/>
    </source>
</evidence>
<evidence type="ECO:0000313" key="2">
    <source>
        <dbReference type="Proteomes" id="UP000007431"/>
    </source>
</evidence>
<name>D8PW14_SCHCM</name>
<dbReference type="HOGENOM" id="CLU_032731_1_0_1"/>